<evidence type="ECO:0000313" key="2">
    <source>
        <dbReference type="Proteomes" id="UP000561181"/>
    </source>
</evidence>
<accession>A0A848QK38</accession>
<sequence length="217" mass="24056">MVHDELPLPQKLAVAHSAAADRRIIEPFFVLDNRLAQFVSQSKEPVLTQMRIAWWRDQLGKPVEQRPEGDPVLDALSAHWARQESALVALVDGWEALLAEPPLPDTAAQEFTEGRAKCFAAIAHLCDLPSAKAQAYSVGTVWAYADLLSRMSDQDEKQFVLSQCQTAEVRNQRLPYQLRSLSILGILAENAISKGGGPLIQGRRDFLTVTRVGLFGR</sequence>
<keyword evidence="2" id="KW-1185">Reference proteome</keyword>
<comment type="caution">
    <text evidence="1">The sequence shown here is derived from an EMBL/GenBank/DDBJ whole genome shotgun (WGS) entry which is preliminary data.</text>
</comment>
<dbReference type="EMBL" id="JABCRE010000002">
    <property type="protein sequence ID" value="NMW31454.1"/>
    <property type="molecule type" value="Genomic_DNA"/>
</dbReference>
<reference evidence="1 2" key="1">
    <citation type="submission" date="2020-04" db="EMBL/GenBank/DDBJ databases">
        <authorList>
            <person name="Liu A."/>
        </authorList>
    </citation>
    <scope>NUCLEOTIDE SEQUENCE [LARGE SCALE GENOMIC DNA]</scope>
    <source>
        <strain evidence="1 2">RZ02</strain>
    </source>
</reference>
<organism evidence="1 2">
    <name type="scientific">Pontixanthobacter rizhaonensis</name>
    <dbReference type="NCBI Taxonomy" id="2730337"/>
    <lineage>
        <taxon>Bacteria</taxon>
        <taxon>Pseudomonadati</taxon>
        <taxon>Pseudomonadota</taxon>
        <taxon>Alphaproteobacteria</taxon>
        <taxon>Sphingomonadales</taxon>
        <taxon>Erythrobacteraceae</taxon>
        <taxon>Pontixanthobacter</taxon>
    </lineage>
</organism>
<dbReference type="RefSeq" id="WP_170010950.1">
    <property type="nucleotide sequence ID" value="NZ_JABCRE010000002.1"/>
</dbReference>
<name>A0A848QK38_9SPHN</name>
<proteinExistence type="predicted"/>
<evidence type="ECO:0008006" key="3">
    <source>
        <dbReference type="Google" id="ProtNLM"/>
    </source>
</evidence>
<evidence type="ECO:0000313" key="1">
    <source>
        <dbReference type="EMBL" id="NMW31454.1"/>
    </source>
</evidence>
<dbReference type="AlphaFoldDB" id="A0A848QK38"/>
<protein>
    <recommendedName>
        <fullName evidence="3">Phytoene synthase</fullName>
    </recommendedName>
</protein>
<gene>
    <name evidence="1" type="ORF">HKD42_05225</name>
</gene>
<dbReference type="Proteomes" id="UP000561181">
    <property type="component" value="Unassembled WGS sequence"/>
</dbReference>